<evidence type="ECO:0000313" key="3">
    <source>
        <dbReference type="EMBL" id="PKI85164.1"/>
    </source>
</evidence>
<reference evidence="3 4" key="1">
    <citation type="submission" date="2017-10" db="EMBL/GenBank/DDBJ databases">
        <title>A novel species of cold-tolerant Malassezia isolated from bats.</title>
        <authorList>
            <person name="Lorch J.M."/>
            <person name="Palmer J.M."/>
            <person name="Vanderwolf K.J."/>
            <person name="Schmidt K.Z."/>
            <person name="Verant M.L."/>
            <person name="Weller T.J."/>
            <person name="Blehert D.S."/>
        </authorList>
    </citation>
    <scope>NUCLEOTIDE SEQUENCE [LARGE SCALE GENOMIC DNA]</scope>
    <source>
        <strain evidence="3 4">NWHC:44797-103</strain>
    </source>
</reference>
<evidence type="ECO:0000259" key="2">
    <source>
        <dbReference type="PROSITE" id="PS50304"/>
    </source>
</evidence>
<evidence type="ECO:0000256" key="1">
    <source>
        <dbReference type="SAM" id="MobiDB-lite"/>
    </source>
</evidence>
<gene>
    <name evidence="3" type="ORF">MVES_000769</name>
</gene>
<dbReference type="PROSITE" id="PS50304">
    <property type="entry name" value="TUDOR"/>
    <property type="match status" value="1"/>
</dbReference>
<feature type="compositionally biased region" description="Low complexity" evidence="1">
    <location>
        <begin position="126"/>
        <end position="142"/>
    </location>
</feature>
<dbReference type="Gene3D" id="2.30.30.140">
    <property type="match status" value="1"/>
</dbReference>
<feature type="domain" description="Tudor" evidence="2">
    <location>
        <begin position="67"/>
        <end position="129"/>
    </location>
</feature>
<dbReference type="InterPro" id="IPR002999">
    <property type="entry name" value="Tudor"/>
</dbReference>
<feature type="compositionally biased region" description="Basic and acidic residues" evidence="1">
    <location>
        <begin position="147"/>
        <end position="157"/>
    </location>
</feature>
<evidence type="ECO:0000313" key="4">
    <source>
        <dbReference type="Proteomes" id="UP000232875"/>
    </source>
</evidence>
<sequence length="237" mass="26417">MMWRSVQLTQVDAALEAEPENEELKGLRAELANLVALTKSLNAEKEQESDAKARQITLEPNTVPKQTFRAGDDVMARHAADGKWYPGKVASVAGQADSPLYSIIYTKTRTTEMLTADSLRVRKMDPNAAPPASAKSSAKANAQRMMSNDEREKERERKRVKKEKKIQREAEKDRVHDEKKSAWQKFAAKGAKKGYFGGSKNMFKTPEDPHAKIGIVGAGRGMTPSAQRSKHVYEEES</sequence>
<protein>
    <recommendedName>
        <fullName evidence="2">Tudor domain-containing protein</fullName>
    </recommendedName>
</protein>
<organism evidence="3 4">
    <name type="scientific">Malassezia vespertilionis</name>
    <dbReference type="NCBI Taxonomy" id="2020962"/>
    <lineage>
        <taxon>Eukaryota</taxon>
        <taxon>Fungi</taxon>
        <taxon>Dikarya</taxon>
        <taxon>Basidiomycota</taxon>
        <taxon>Ustilaginomycotina</taxon>
        <taxon>Malasseziomycetes</taxon>
        <taxon>Malasseziales</taxon>
        <taxon>Malasseziaceae</taxon>
        <taxon>Malassezia</taxon>
    </lineage>
</organism>
<dbReference type="STRING" id="2020962.A0A2N1JF31"/>
<dbReference type="Proteomes" id="UP000232875">
    <property type="component" value="Unassembled WGS sequence"/>
</dbReference>
<dbReference type="OrthoDB" id="79171at2759"/>
<name>A0A2N1JF31_9BASI</name>
<feature type="compositionally biased region" description="Basic and acidic residues" evidence="1">
    <location>
        <begin position="166"/>
        <end position="181"/>
    </location>
</feature>
<dbReference type="AlphaFoldDB" id="A0A2N1JF31"/>
<dbReference type="EMBL" id="KZ454988">
    <property type="protein sequence ID" value="PKI85164.1"/>
    <property type="molecule type" value="Genomic_DNA"/>
</dbReference>
<accession>A0A2N1JF31</accession>
<keyword evidence="4" id="KW-1185">Reference proteome</keyword>
<feature type="region of interest" description="Disordered" evidence="1">
    <location>
        <begin position="124"/>
        <end position="237"/>
    </location>
</feature>
<proteinExistence type="predicted"/>